<dbReference type="Gene3D" id="1.10.10.200">
    <property type="match status" value="1"/>
</dbReference>
<evidence type="ECO:0000256" key="6">
    <source>
        <dbReference type="HAMAP-Rule" id="MF_00693"/>
    </source>
</evidence>
<dbReference type="GO" id="GO:0003677">
    <property type="term" value="F:DNA binding"/>
    <property type="evidence" value="ECO:0007669"/>
    <property type="project" value="UniProtKB-UniRule"/>
</dbReference>
<dbReference type="SUPFAM" id="SSF75625">
    <property type="entry name" value="YebC-like"/>
    <property type="match status" value="1"/>
</dbReference>
<dbReference type="NCBIfam" id="NF001030">
    <property type="entry name" value="PRK00110.1"/>
    <property type="match status" value="1"/>
</dbReference>
<proteinExistence type="inferred from homology"/>
<dbReference type="Pfam" id="PF20772">
    <property type="entry name" value="TACO1_YebC_N"/>
    <property type="match status" value="1"/>
</dbReference>
<dbReference type="AlphaFoldDB" id="A0A5C4S9M3"/>
<dbReference type="InterPro" id="IPR029072">
    <property type="entry name" value="YebC-like"/>
</dbReference>
<dbReference type="NCBIfam" id="NF009044">
    <property type="entry name" value="PRK12378.1"/>
    <property type="match status" value="1"/>
</dbReference>
<comment type="caution">
    <text evidence="9">The sequence shown here is derived from an EMBL/GenBank/DDBJ whole genome shotgun (WGS) entry which is preliminary data.</text>
</comment>
<keyword evidence="4 6" id="KW-0238">DNA-binding</keyword>
<dbReference type="Pfam" id="PF01709">
    <property type="entry name" value="Transcrip_reg"/>
    <property type="match status" value="1"/>
</dbReference>
<dbReference type="NCBIfam" id="TIGR01033">
    <property type="entry name" value="YebC/PmpR family DNA-binding transcriptional regulator"/>
    <property type="match status" value="1"/>
</dbReference>
<dbReference type="GO" id="GO:0005829">
    <property type="term" value="C:cytosol"/>
    <property type="evidence" value="ECO:0007669"/>
    <property type="project" value="TreeGrafter"/>
</dbReference>
<dbReference type="PANTHER" id="PTHR12532">
    <property type="entry name" value="TRANSLATIONAL ACTIVATOR OF CYTOCHROME C OXIDASE 1"/>
    <property type="match status" value="1"/>
</dbReference>
<dbReference type="InterPro" id="IPR049083">
    <property type="entry name" value="TACO1_YebC_N"/>
</dbReference>
<dbReference type="Proteomes" id="UP000308271">
    <property type="component" value="Unassembled WGS sequence"/>
</dbReference>
<dbReference type="HAMAP" id="MF_00693">
    <property type="entry name" value="Transcrip_reg_TACO1"/>
    <property type="match status" value="1"/>
</dbReference>
<keyword evidence="3 6" id="KW-0805">Transcription regulation</keyword>
<name>A0A5C4S9M3_CHLTI</name>
<dbReference type="InterPro" id="IPR017856">
    <property type="entry name" value="Integrase-like_N"/>
</dbReference>
<feature type="domain" description="TACO1/YebC-like second and third" evidence="7">
    <location>
        <begin position="82"/>
        <end position="238"/>
    </location>
</feature>
<sequence length="251" mass="27451">MSGHSKWATIKRKKAATDQKRGNLFTKLVKEITIAAKMGGGDPSGNPRLRLAIDTARANSMPMDNIQRAIKKGTGELEGATYEEITYEGYGPGGIAIIIETATDNRNRTVADIRHLMSRSGGSLGESGSVGWMFSRKGSIEVPKSAISEDDLMELLLDAGLEELESDDEQYYTVLTDVKDLEPVKKALEDAAIPFENAKMDMIPGNYVELDIEDARKALRLIDALENSDDAQAVYSNMDISESVMNALDEE</sequence>
<organism evidence="9 10">
    <name type="scientific">Chlorobaculum thiosulfatiphilum</name>
    <name type="common">Chlorobium limicola f.sp. thiosulfatophilum</name>
    <dbReference type="NCBI Taxonomy" id="115852"/>
    <lineage>
        <taxon>Bacteria</taxon>
        <taxon>Pseudomonadati</taxon>
        <taxon>Chlorobiota</taxon>
        <taxon>Chlorobiia</taxon>
        <taxon>Chlorobiales</taxon>
        <taxon>Chlorobiaceae</taxon>
        <taxon>Chlorobaculum</taxon>
    </lineage>
</organism>
<evidence type="ECO:0000256" key="1">
    <source>
        <dbReference type="ARBA" id="ARBA00008724"/>
    </source>
</evidence>
<comment type="subcellular location">
    <subcellularLocation>
        <location evidence="6">Cytoplasm</location>
    </subcellularLocation>
</comment>
<evidence type="ECO:0000256" key="4">
    <source>
        <dbReference type="ARBA" id="ARBA00023125"/>
    </source>
</evidence>
<dbReference type="PANTHER" id="PTHR12532:SF6">
    <property type="entry name" value="TRANSCRIPTIONAL REGULATORY PROTEIN YEBC-RELATED"/>
    <property type="match status" value="1"/>
</dbReference>
<comment type="similarity">
    <text evidence="1 6">Belongs to the TACO1 family.</text>
</comment>
<dbReference type="GO" id="GO:0006355">
    <property type="term" value="P:regulation of DNA-templated transcription"/>
    <property type="evidence" value="ECO:0007669"/>
    <property type="project" value="UniProtKB-UniRule"/>
</dbReference>
<dbReference type="InterPro" id="IPR048300">
    <property type="entry name" value="TACO1_YebC-like_2nd/3rd_dom"/>
</dbReference>
<evidence type="ECO:0000259" key="7">
    <source>
        <dbReference type="Pfam" id="PF01709"/>
    </source>
</evidence>
<evidence type="ECO:0000256" key="2">
    <source>
        <dbReference type="ARBA" id="ARBA00022490"/>
    </source>
</evidence>
<dbReference type="InterPro" id="IPR002876">
    <property type="entry name" value="Transcrip_reg_TACO1-like"/>
</dbReference>
<dbReference type="EMBL" id="VDCH01000004">
    <property type="protein sequence ID" value="TNJ39649.1"/>
    <property type="molecule type" value="Genomic_DNA"/>
</dbReference>
<protein>
    <recommendedName>
        <fullName evidence="6">Probable transcriptional regulatory protein FGF66_03195</fullName>
    </recommendedName>
</protein>
<evidence type="ECO:0000256" key="5">
    <source>
        <dbReference type="ARBA" id="ARBA00023163"/>
    </source>
</evidence>
<gene>
    <name evidence="9" type="ORF">FGF66_03195</name>
</gene>
<feature type="domain" description="TACO1/YebC-like N-terminal" evidence="8">
    <location>
        <begin position="5"/>
        <end position="76"/>
    </location>
</feature>
<accession>A0A5C4S9M3</accession>
<dbReference type="InterPro" id="IPR026564">
    <property type="entry name" value="Transcrip_reg_TACO1-like_dom3"/>
</dbReference>
<reference evidence="9 10" key="1">
    <citation type="submission" date="2019-05" db="EMBL/GenBank/DDBJ databases">
        <title>Draft Whole-Genome sequence of the green sulfur bacterium Chlorobaculum thiosulfatiphilum DSM 249.</title>
        <authorList>
            <person name="Meyer T.E."/>
            <person name="Kyndt J.A."/>
        </authorList>
    </citation>
    <scope>NUCLEOTIDE SEQUENCE [LARGE SCALE GENOMIC DNA]</scope>
    <source>
        <strain evidence="9 10">DSM 249</strain>
    </source>
</reference>
<dbReference type="OrthoDB" id="9781053at2"/>
<keyword evidence="2 6" id="KW-0963">Cytoplasm</keyword>
<dbReference type="Gene3D" id="3.30.70.980">
    <property type="match status" value="2"/>
</dbReference>
<dbReference type="FunFam" id="1.10.10.200:FF:000002">
    <property type="entry name" value="Probable transcriptional regulatory protein CLM62_37755"/>
    <property type="match status" value="1"/>
</dbReference>
<dbReference type="RefSeq" id="WP_139456264.1">
    <property type="nucleotide sequence ID" value="NZ_VDCH01000004.1"/>
</dbReference>
<keyword evidence="10" id="KW-1185">Reference proteome</keyword>
<keyword evidence="5 6" id="KW-0804">Transcription</keyword>
<evidence type="ECO:0000259" key="8">
    <source>
        <dbReference type="Pfam" id="PF20772"/>
    </source>
</evidence>
<evidence type="ECO:0000256" key="3">
    <source>
        <dbReference type="ARBA" id="ARBA00023015"/>
    </source>
</evidence>
<evidence type="ECO:0000313" key="10">
    <source>
        <dbReference type="Proteomes" id="UP000308271"/>
    </source>
</evidence>
<evidence type="ECO:0000313" key="9">
    <source>
        <dbReference type="EMBL" id="TNJ39649.1"/>
    </source>
</evidence>